<name>A0AAD5R0U7_PARTN</name>
<evidence type="ECO:0000256" key="4">
    <source>
        <dbReference type="ARBA" id="ARBA00023136"/>
    </source>
</evidence>
<feature type="repeat" description="Solcar" evidence="5">
    <location>
        <begin position="51"/>
        <end position="159"/>
    </location>
</feature>
<dbReference type="Pfam" id="PF00153">
    <property type="entry name" value="Mito_carr"/>
    <property type="match status" value="3"/>
</dbReference>
<accession>A0AAD5R0U7</accession>
<dbReference type="GO" id="GO:0015658">
    <property type="term" value="F:branched-chain amino acid transmembrane transporter activity"/>
    <property type="evidence" value="ECO:0007669"/>
    <property type="project" value="InterPro"/>
</dbReference>
<dbReference type="PANTHER" id="PTHR46314">
    <property type="entry name" value="SOLUTE CARRIER FAMILY 25 MEMBER 44"/>
    <property type="match status" value="1"/>
</dbReference>
<dbReference type="GO" id="GO:0005739">
    <property type="term" value="C:mitochondrion"/>
    <property type="evidence" value="ECO:0007669"/>
    <property type="project" value="InterPro"/>
</dbReference>
<proteinExistence type="inferred from homology"/>
<keyword evidence="3 5" id="KW-0812">Transmembrane</keyword>
<evidence type="ECO:0000256" key="3">
    <source>
        <dbReference type="ARBA" id="ARBA00022692"/>
    </source>
</evidence>
<evidence type="ECO:0000256" key="1">
    <source>
        <dbReference type="ARBA" id="ARBA00004141"/>
    </source>
</evidence>
<feature type="repeat" description="Solcar" evidence="5">
    <location>
        <begin position="186"/>
        <end position="267"/>
    </location>
</feature>
<dbReference type="Gene3D" id="1.50.40.10">
    <property type="entry name" value="Mitochondrial carrier domain"/>
    <property type="match status" value="2"/>
</dbReference>
<evidence type="ECO:0000256" key="2">
    <source>
        <dbReference type="ARBA" id="ARBA00006375"/>
    </source>
</evidence>
<evidence type="ECO:0000313" key="8">
    <source>
        <dbReference type="Proteomes" id="UP001196413"/>
    </source>
</evidence>
<evidence type="ECO:0000313" key="7">
    <source>
        <dbReference type="EMBL" id="KAJ1367361.1"/>
    </source>
</evidence>
<protein>
    <recommendedName>
        <fullName evidence="9">Mitochondrial carrier protein</fullName>
    </recommendedName>
</protein>
<gene>
    <name evidence="7" type="ORF">KIN20_028261</name>
</gene>
<comment type="similarity">
    <text evidence="2 6">Belongs to the mitochondrial carrier (TC 2.A.29) family.</text>
</comment>
<dbReference type="PANTHER" id="PTHR46314:SF2">
    <property type="entry name" value="SOLUTE CARRIER FAMILY 25 MEMBER 44"/>
    <property type="match status" value="1"/>
</dbReference>
<dbReference type="SUPFAM" id="SSF103506">
    <property type="entry name" value="Mitochondrial carrier"/>
    <property type="match status" value="1"/>
</dbReference>
<dbReference type="AlphaFoldDB" id="A0AAD5R0U7"/>
<comment type="subcellular location">
    <subcellularLocation>
        <location evidence="1">Membrane</location>
        <topology evidence="1">Multi-pass membrane protein</topology>
    </subcellularLocation>
</comment>
<comment type="caution">
    <text evidence="7">The sequence shown here is derived from an EMBL/GenBank/DDBJ whole genome shotgun (WGS) entry which is preliminary data.</text>
</comment>
<dbReference type="InterPro" id="IPR018108">
    <property type="entry name" value="MCP_transmembrane"/>
</dbReference>
<dbReference type="EMBL" id="JAHQIW010005872">
    <property type="protein sequence ID" value="KAJ1367361.1"/>
    <property type="molecule type" value="Genomic_DNA"/>
</dbReference>
<dbReference type="InterPro" id="IPR042164">
    <property type="entry name" value="SLC25A44"/>
</dbReference>
<dbReference type="GO" id="GO:0009083">
    <property type="term" value="P:branched-chain amino acid catabolic process"/>
    <property type="evidence" value="ECO:0007669"/>
    <property type="project" value="InterPro"/>
</dbReference>
<organism evidence="7 8">
    <name type="scientific">Parelaphostrongylus tenuis</name>
    <name type="common">Meningeal worm</name>
    <dbReference type="NCBI Taxonomy" id="148309"/>
    <lineage>
        <taxon>Eukaryota</taxon>
        <taxon>Metazoa</taxon>
        <taxon>Ecdysozoa</taxon>
        <taxon>Nematoda</taxon>
        <taxon>Chromadorea</taxon>
        <taxon>Rhabditida</taxon>
        <taxon>Rhabditina</taxon>
        <taxon>Rhabditomorpha</taxon>
        <taxon>Strongyloidea</taxon>
        <taxon>Metastrongylidae</taxon>
        <taxon>Parelaphostrongylus</taxon>
    </lineage>
</organism>
<keyword evidence="8" id="KW-1185">Reference proteome</keyword>
<evidence type="ECO:0008006" key="9">
    <source>
        <dbReference type="Google" id="ProtNLM"/>
    </source>
</evidence>
<dbReference type="PROSITE" id="PS50920">
    <property type="entry name" value="SOLCAR"/>
    <property type="match status" value="2"/>
</dbReference>
<evidence type="ECO:0000256" key="6">
    <source>
        <dbReference type="RuleBase" id="RU000488"/>
    </source>
</evidence>
<sequence length="279" mass="31411">MLFTEILRVEGVGALYRGFWMTLPQLSASFLYSSTYERVRDLLQVHIGITKPSHVSALAGAIASPCAQLVFVPTDIVAQHMMINSNPEAFGGSKRNLAVARMLRNDGLEGRVTLGLRVVRAVYKVDGLSGFYRGFCSAIMLYIPSTMVFWSTYYHMLGVFRQIRLKVTEIEKGFKPKTAADVDNRNFFLDQAVSGSVAGVTSACVTNPLEILRVRLQVHRTTYTETIRRLWKYERSRVLTKGLAPRVVSNALYSSLVMVAYETVKKLCVLPEYQEHVVW</sequence>
<keyword evidence="4 5" id="KW-0472">Membrane</keyword>
<reference evidence="7" key="1">
    <citation type="submission" date="2021-06" db="EMBL/GenBank/DDBJ databases">
        <title>Parelaphostrongylus tenuis whole genome reference sequence.</title>
        <authorList>
            <person name="Garwood T.J."/>
            <person name="Larsen P.A."/>
            <person name="Fountain-Jones N.M."/>
            <person name="Garbe J.R."/>
            <person name="Macchietto M.G."/>
            <person name="Kania S.A."/>
            <person name="Gerhold R.W."/>
            <person name="Richards J.E."/>
            <person name="Wolf T.M."/>
        </authorList>
    </citation>
    <scope>NUCLEOTIDE SEQUENCE</scope>
    <source>
        <strain evidence="7">MNPRO001-30</strain>
        <tissue evidence="7">Meninges</tissue>
    </source>
</reference>
<dbReference type="InterPro" id="IPR023395">
    <property type="entry name" value="MCP_dom_sf"/>
</dbReference>
<dbReference type="Proteomes" id="UP001196413">
    <property type="component" value="Unassembled WGS sequence"/>
</dbReference>
<keyword evidence="6" id="KW-0813">Transport</keyword>
<evidence type="ECO:0000256" key="5">
    <source>
        <dbReference type="PROSITE-ProRule" id="PRU00282"/>
    </source>
</evidence>
<dbReference type="GO" id="GO:0016020">
    <property type="term" value="C:membrane"/>
    <property type="evidence" value="ECO:0007669"/>
    <property type="project" value="UniProtKB-SubCell"/>
</dbReference>